<sequence>MREEERLTREQLSAWKPLAAVLELLPASLNSSLQKSTGQPLVNLLALGHLQQKPNKTTGLSDIAACVSTPLPRASRIVARLEADGLVERSTCETDGRAVIITLTTRGEQVLAEAMPHHDRLIRDTLIDVLSPTQLEQLRDIATTLEAHLHPDMASPVDRQRQLDTL</sequence>
<protein>
    <recommendedName>
        <fullName evidence="1">HTH marR-type domain-containing protein</fullName>
    </recommendedName>
</protein>
<dbReference type="PRINTS" id="PR00598">
    <property type="entry name" value="HTHMARR"/>
</dbReference>
<gene>
    <name evidence="2" type="ORF">GCM10025780_15960</name>
</gene>
<dbReference type="PANTHER" id="PTHR33164:SF99">
    <property type="entry name" value="MARR FAMILY REGULATORY PROTEIN"/>
    <property type="match status" value="1"/>
</dbReference>
<name>A0ABP8VV27_9MICO</name>
<dbReference type="EMBL" id="BAABLM010000002">
    <property type="protein sequence ID" value="GAA4672560.1"/>
    <property type="molecule type" value="Genomic_DNA"/>
</dbReference>
<dbReference type="Proteomes" id="UP001501295">
    <property type="component" value="Unassembled WGS sequence"/>
</dbReference>
<dbReference type="PROSITE" id="PS50995">
    <property type="entry name" value="HTH_MARR_2"/>
    <property type="match status" value="1"/>
</dbReference>
<dbReference type="Pfam" id="PF12802">
    <property type="entry name" value="MarR_2"/>
    <property type="match status" value="1"/>
</dbReference>
<proteinExistence type="predicted"/>
<dbReference type="SMART" id="SM00347">
    <property type="entry name" value="HTH_MARR"/>
    <property type="match status" value="1"/>
</dbReference>
<dbReference type="InterPro" id="IPR036388">
    <property type="entry name" value="WH-like_DNA-bd_sf"/>
</dbReference>
<dbReference type="InterPro" id="IPR039422">
    <property type="entry name" value="MarR/SlyA-like"/>
</dbReference>
<keyword evidence="3" id="KW-1185">Reference proteome</keyword>
<comment type="caution">
    <text evidence="2">The sequence shown here is derived from an EMBL/GenBank/DDBJ whole genome shotgun (WGS) entry which is preliminary data.</text>
</comment>
<feature type="domain" description="HTH marR-type" evidence="1">
    <location>
        <begin position="4"/>
        <end position="147"/>
    </location>
</feature>
<dbReference type="InterPro" id="IPR036390">
    <property type="entry name" value="WH_DNA-bd_sf"/>
</dbReference>
<dbReference type="PANTHER" id="PTHR33164">
    <property type="entry name" value="TRANSCRIPTIONAL REGULATOR, MARR FAMILY"/>
    <property type="match status" value="1"/>
</dbReference>
<evidence type="ECO:0000313" key="3">
    <source>
        <dbReference type="Proteomes" id="UP001501295"/>
    </source>
</evidence>
<accession>A0ABP8VV27</accession>
<reference evidence="3" key="1">
    <citation type="journal article" date="2019" name="Int. J. Syst. Evol. Microbiol.">
        <title>The Global Catalogue of Microorganisms (GCM) 10K type strain sequencing project: providing services to taxonomists for standard genome sequencing and annotation.</title>
        <authorList>
            <consortium name="The Broad Institute Genomics Platform"/>
            <consortium name="The Broad Institute Genome Sequencing Center for Infectious Disease"/>
            <person name="Wu L."/>
            <person name="Ma J."/>
        </authorList>
    </citation>
    <scope>NUCLEOTIDE SEQUENCE [LARGE SCALE GENOMIC DNA]</scope>
    <source>
        <strain evidence="3">JCM 18956</strain>
    </source>
</reference>
<organism evidence="2 3">
    <name type="scientific">Frondihabitans cladoniiphilus</name>
    <dbReference type="NCBI Taxonomy" id="715785"/>
    <lineage>
        <taxon>Bacteria</taxon>
        <taxon>Bacillati</taxon>
        <taxon>Actinomycetota</taxon>
        <taxon>Actinomycetes</taxon>
        <taxon>Micrococcales</taxon>
        <taxon>Microbacteriaceae</taxon>
        <taxon>Frondihabitans</taxon>
    </lineage>
</organism>
<dbReference type="InterPro" id="IPR000835">
    <property type="entry name" value="HTH_MarR-typ"/>
</dbReference>
<dbReference type="RefSeq" id="WP_345375175.1">
    <property type="nucleotide sequence ID" value="NZ_BAABLM010000002.1"/>
</dbReference>
<dbReference type="Gene3D" id="1.10.10.10">
    <property type="entry name" value="Winged helix-like DNA-binding domain superfamily/Winged helix DNA-binding domain"/>
    <property type="match status" value="1"/>
</dbReference>
<dbReference type="SUPFAM" id="SSF46785">
    <property type="entry name" value="Winged helix' DNA-binding domain"/>
    <property type="match status" value="1"/>
</dbReference>
<evidence type="ECO:0000259" key="1">
    <source>
        <dbReference type="PROSITE" id="PS50995"/>
    </source>
</evidence>
<evidence type="ECO:0000313" key="2">
    <source>
        <dbReference type="EMBL" id="GAA4672560.1"/>
    </source>
</evidence>